<dbReference type="GeneID" id="109507559"/>
<dbReference type="InterPro" id="IPR016187">
    <property type="entry name" value="CTDL_fold"/>
</dbReference>
<accession>A0A3Q2ZGJ0</accession>
<dbReference type="OMA" id="MAYRSEG"/>
<dbReference type="SMART" id="SM00034">
    <property type="entry name" value="CLECT"/>
    <property type="match status" value="1"/>
</dbReference>
<dbReference type="InterPro" id="IPR016186">
    <property type="entry name" value="C-type_lectin-like/link_sf"/>
</dbReference>
<dbReference type="InterPro" id="IPR050111">
    <property type="entry name" value="C-type_lectin/snaclec_domain"/>
</dbReference>
<dbReference type="GeneTree" id="ENSGT01150000286973"/>
<proteinExistence type="predicted"/>
<feature type="domain" description="C-type lectin" evidence="2">
    <location>
        <begin position="41"/>
        <end position="159"/>
    </location>
</feature>
<keyword evidence="1" id="KW-0732">Signal</keyword>
<reference evidence="3" key="2">
    <citation type="submission" date="2025-09" db="UniProtKB">
        <authorList>
            <consortium name="Ensembl"/>
        </authorList>
    </citation>
    <scope>IDENTIFICATION</scope>
</reference>
<dbReference type="Pfam" id="PF00059">
    <property type="entry name" value="Lectin_C"/>
    <property type="match status" value="1"/>
</dbReference>
<evidence type="ECO:0000259" key="2">
    <source>
        <dbReference type="PROSITE" id="PS50041"/>
    </source>
</evidence>
<protein>
    <submittedName>
        <fullName evidence="3">Lithostathine-1-alpha-like</fullName>
    </submittedName>
</protein>
<evidence type="ECO:0000313" key="3">
    <source>
        <dbReference type="Ensembl" id="ENSHCOP00000025403.1"/>
    </source>
</evidence>
<keyword evidence="4" id="KW-1185">Reference proteome</keyword>
<dbReference type="PROSITE" id="PS50041">
    <property type="entry name" value="C_TYPE_LECTIN_2"/>
    <property type="match status" value="1"/>
</dbReference>
<dbReference type="AlphaFoldDB" id="A0A3Q2ZGJ0"/>
<sequence>MAFALHSLFLLCGISGLLTGVWAFPSKKSNDLFCPKGWTLLDCNCYVYQTEERTFADAEAVCNILGGNLVSIHSDLENAVVQQLIVAGTPDDPDEEAWVGLHDSVLDGDFMWTDGTIVDFLNFDTDQPDPTGDVCVLMDETDGEWRTESCTELHEYVCIKEAHRVFH</sequence>
<organism evidence="3 4">
    <name type="scientific">Hippocampus comes</name>
    <name type="common">Tiger tail seahorse</name>
    <dbReference type="NCBI Taxonomy" id="109280"/>
    <lineage>
        <taxon>Eukaryota</taxon>
        <taxon>Metazoa</taxon>
        <taxon>Chordata</taxon>
        <taxon>Craniata</taxon>
        <taxon>Vertebrata</taxon>
        <taxon>Euteleostomi</taxon>
        <taxon>Actinopterygii</taxon>
        <taxon>Neopterygii</taxon>
        <taxon>Teleostei</taxon>
        <taxon>Neoteleostei</taxon>
        <taxon>Acanthomorphata</taxon>
        <taxon>Syngnathiaria</taxon>
        <taxon>Syngnathiformes</taxon>
        <taxon>Syngnathoidei</taxon>
        <taxon>Syngnathidae</taxon>
        <taxon>Hippocampus</taxon>
    </lineage>
</organism>
<evidence type="ECO:0000313" key="4">
    <source>
        <dbReference type="Proteomes" id="UP000264820"/>
    </source>
</evidence>
<dbReference type="SUPFAM" id="SSF56436">
    <property type="entry name" value="C-type lectin-like"/>
    <property type="match status" value="1"/>
</dbReference>
<dbReference type="Proteomes" id="UP000264820">
    <property type="component" value="Unplaced"/>
</dbReference>
<dbReference type="RefSeq" id="XP_019712627.1">
    <property type="nucleotide sequence ID" value="XM_019857068.1"/>
</dbReference>
<dbReference type="InterPro" id="IPR001304">
    <property type="entry name" value="C-type_lectin-like"/>
</dbReference>
<dbReference type="Gene3D" id="3.10.100.10">
    <property type="entry name" value="Mannose-Binding Protein A, subunit A"/>
    <property type="match status" value="1"/>
</dbReference>
<dbReference type="PANTHER" id="PTHR22803">
    <property type="entry name" value="MANNOSE, PHOSPHOLIPASE, LECTIN RECEPTOR RELATED"/>
    <property type="match status" value="1"/>
</dbReference>
<feature type="signal peptide" evidence="1">
    <location>
        <begin position="1"/>
        <end position="23"/>
    </location>
</feature>
<reference evidence="3" key="1">
    <citation type="submission" date="2025-08" db="UniProtKB">
        <authorList>
            <consortium name="Ensembl"/>
        </authorList>
    </citation>
    <scope>IDENTIFICATION</scope>
</reference>
<feature type="chain" id="PRO_5018569284" evidence="1">
    <location>
        <begin position="24"/>
        <end position="167"/>
    </location>
</feature>
<evidence type="ECO:0000256" key="1">
    <source>
        <dbReference type="SAM" id="SignalP"/>
    </source>
</evidence>
<dbReference type="Ensembl" id="ENSHCOT00000019534.1">
    <property type="protein sequence ID" value="ENSHCOP00000025403.1"/>
    <property type="gene ID" value="ENSHCOG00000015531.1"/>
</dbReference>
<name>A0A3Q2ZGJ0_HIPCM</name>
<dbReference type="OrthoDB" id="441660at2759"/>